<dbReference type="InterPro" id="IPR006439">
    <property type="entry name" value="HAD-SF_hydro_IA"/>
</dbReference>
<dbReference type="Pfam" id="PF00702">
    <property type="entry name" value="Hydrolase"/>
    <property type="match status" value="1"/>
</dbReference>
<dbReference type="PANTHER" id="PTHR43316">
    <property type="entry name" value="HYDROLASE, HALOACID DELAHOGENASE-RELATED"/>
    <property type="match status" value="1"/>
</dbReference>
<keyword evidence="3" id="KW-1185">Reference proteome</keyword>
<sequence>MAETNFRPKYISFDCYGTLINFAIDSTTRRLLGGRLSEEQWPAFKAMFRGYRYDQVCGDYYPYEQVLQDSFDRVSKRWGLDPVEGAGAEFGEAVRSWVAHDDVPAPLKLMGENFQLVILSNADDSFLDISVPRLGAEFHAVYSAEQAGAYKPRYQAFEYMLDQLNATPDDFLHVSSHTRYDPLPMHDMGFRNLVLLDRGYDPVPPGYGLVTVKSLDELNTLLGL</sequence>
<dbReference type="NCBIfam" id="TIGR01428">
    <property type="entry name" value="HAD_type_II"/>
    <property type="match status" value="1"/>
</dbReference>
<evidence type="ECO:0000313" key="3">
    <source>
        <dbReference type="Proteomes" id="UP001304769"/>
    </source>
</evidence>
<dbReference type="RefSeq" id="WP_323278985.1">
    <property type="nucleotide sequence ID" value="NZ_JAYGGQ010000006.1"/>
</dbReference>
<dbReference type="Gene3D" id="1.10.150.750">
    <property type="match status" value="1"/>
</dbReference>
<dbReference type="PANTHER" id="PTHR43316:SF9">
    <property type="entry name" value="ACID DEHALOGENASE, PUTATIVE (AFU_ORTHOLOGUE AFUA_6G14460)-RELATED"/>
    <property type="match status" value="1"/>
</dbReference>
<reference evidence="2 3" key="1">
    <citation type="submission" date="2023-12" db="EMBL/GenBank/DDBJ databases">
        <title>Sinomonas terricola sp. nov, isolated from litchi orchard soil in Guangdong, PR China.</title>
        <authorList>
            <person name="Jiaxin W."/>
            <person name="Yang Z."/>
            <person name="Honghui Z."/>
        </authorList>
    </citation>
    <scope>NUCLEOTIDE SEQUENCE [LARGE SCALE GENOMIC DNA]</scope>
    <source>
        <strain evidence="2 3">JGH33</strain>
    </source>
</reference>
<gene>
    <name evidence="2" type="ORF">SPF06_10410</name>
</gene>
<keyword evidence="1" id="KW-0378">Hydrolase</keyword>
<dbReference type="SUPFAM" id="SSF56784">
    <property type="entry name" value="HAD-like"/>
    <property type="match status" value="1"/>
</dbReference>
<dbReference type="InterPro" id="IPR036412">
    <property type="entry name" value="HAD-like_sf"/>
</dbReference>
<evidence type="ECO:0000313" key="2">
    <source>
        <dbReference type="EMBL" id="MEA5455132.1"/>
    </source>
</evidence>
<dbReference type="InterPro" id="IPR006328">
    <property type="entry name" value="2-HAD"/>
</dbReference>
<dbReference type="EMBL" id="JAYGGQ010000006">
    <property type="protein sequence ID" value="MEA5455132.1"/>
    <property type="molecule type" value="Genomic_DNA"/>
</dbReference>
<proteinExistence type="predicted"/>
<dbReference type="Proteomes" id="UP001304769">
    <property type="component" value="Unassembled WGS sequence"/>
</dbReference>
<organism evidence="2 3">
    <name type="scientific">Sinomonas terricola</name>
    <dbReference type="NCBI Taxonomy" id="3110330"/>
    <lineage>
        <taxon>Bacteria</taxon>
        <taxon>Bacillati</taxon>
        <taxon>Actinomycetota</taxon>
        <taxon>Actinomycetes</taxon>
        <taxon>Micrococcales</taxon>
        <taxon>Micrococcaceae</taxon>
        <taxon>Sinomonas</taxon>
    </lineage>
</organism>
<dbReference type="InterPro" id="IPR051540">
    <property type="entry name" value="S-2-haloacid_dehalogenase"/>
</dbReference>
<comment type="caution">
    <text evidence="2">The sequence shown here is derived from an EMBL/GenBank/DDBJ whole genome shotgun (WGS) entry which is preliminary data.</text>
</comment>
<name>A0ABU5T629_9MICC</name>
<dbReference type="Gene3D" id="3.40.50.1000">
    <property type="entry name" value="HAD superfamily/HAD-like"/>
    <property type="match status" value="1"/>
</dbReference>
<accession>A0ABU5T629</accession>
<dbReference type="InterPro" id="IPR023214">
    <property type="entry name" value="HAD_sf"/>
</dbReference>
<dbReference type="NCBIfam" id="TIGR01493">
    <property type="entry name" value="HAD-SF-IA-v2"/>
    <property type="match status" value="1"/>
</dbReference>
<protein>
    <submittedName>
        <fullName evidence="2">Haloacid dehalogenase type II</fullName>
    </submittedName>
</protein>
<evidence type="ECO:0000256" key="1">
    <source>
        <dbReference type="ARBA" id="ARBA00022801"/>
    </source>
</evidence>